<feature type="domain" description="NADH:flavin oxidoreductase/NADH oxidase N-terminal" evidence="1">
    <location>
        <begin position="5"/>
        <end position="342"/>
    </location>
</feature>
<protein>
    <submittedName>
        <fullName evidence="2">FMN-linked oxidoreductase</fullName>
    </submittedName>
</protein>
<proteinExistence type="predicted"/>
<dbReference type="PANTHER" id="PTHR22893">
    <property type="entry name" value="NADH OXIDOREDUCTASE-RELATED"/>
    <property type="match status" value="1"/>
</dbReference>
<dbReference type="SUPFAM" id="SSF51395">
    <property type="entry name" value="FMN-linked oxidoreductases"/>
    <property type="match status" value="1"/>
</dbReference>
<dbReference type="GeneID" id="19306625"/>
<organism evidence="2 3">
    <name type="scientific">Gloeophyllum trabeum (strain ATCC 11539 / FP-39264 / Madison 617)</name>
    <name type="common">Brown rot fungus</name>
    <dbReference type="NCBI Taxonomy" id="670483"/>
    <lineage>
        <taxon>Eukaryota</taxon>
        <taxon>Fungi</taxon>
        <taxon>Dikarya</taxon>
        <taxon>Basidiomycota</taxon>
        <taxon>Agaricomycotina</taxon>
        <taxon>Agaricomycetes</taxon>
        <taxon>Gloeophyllales</taxon>
        <taxon>Gloeophyllaceae</taxon>
        <taxon>Gloeophyllum</taxon>
    </lineage>
</organism>
<dbReference type="OrthoDB" id="276546at2759"/>
<keyword evidence="3" id="KW-1185">Reference proteome</keyword>
<dbReference type="KEGG" id="gtr:GLOTRDRAFT_49063"/>
<evidence type="ECO:0000313" key="2">
    <source>
        <dbReference type="EMBL" id="EPQ51340.1"/>
    </source>
</evidence>
<dbReference type="HOGENOM" id="CLU_012153_0_0_1"/>
<dbReference type="OMA" id="YLQLMAF"/>
<dbReference type="PANTHER" id="PTHR22893:SF91">
    <property type="entry name" value="NADPH DEHYDROGENASE 2-RELATED"/>
    <property type="match status" value="1"/>
</dbReference>
<accession>S7RAQ0</accession>
<name>S7RAQ0_GLOTA</name>
<dbReference type="FunFam" id="3.20.20.70:FF:000138">
    <property type="entry name" value="NADPH dehydrogenase 1"/>
    <property type="match status" value="1"/>
</dbReference>
<dbReference type="Pfam" id="PF00724">
    <property type="entry name" value="Oxidored_FMN"/>
    <property type="match status" value="1"/>
</dbReference>
<dbReference type="AlphaFoldDB" id="S7RAQ0"/>
<evidence type="ECO:0000259" key="1">
    <source>
        <dbReference type="Pfam" id="PF00724"/>
    </source>
</evidence>
<dbReference type="RefSeq" id="XP_007870167.1">
    <property type="nucleotide sequence ID" value="XM_007871976.1"/>
</dbReference>
<dbReference type="CDD" id="cd02933">
    <property type="entry name" value="OYE_like_FMN"/>
    <property type="match status" value="1"/>
</dbReference>
<dbReference type="eggNOG" id="KOG0134">
    <property type="taxonomic scope" value="Eukaryota"/>
</dbReference>
<sequence length="375" mass="41088">MSTSKLFEPIQVGDVTLAHRVVLAPLTRCRADAQAVICADLAAEYYAQRGSAPGTLLISEGTLITAKAGGWAFCPGIWNDAQAAAWKKVADAVHARGSYIYMQLYAMGRGARPTVLEEQGFKLEDVFVAPSPIPLKDRPEPIPREMTVADINEYVQAFATAAGNAVHKAGFDGVEVDCANGFLLDQFLQDMTNHRTDQYGGSVENRVRFPLEVIKAVTDLIGAHKTGIRISPWSTYQDMRMDDARPTFMCFLSRLRDDHPGIAYIHIVEPGIAGNNSVQRVSGDDSNDFVREIWQPKPIISAGGYSRETALEAADKHGYLIAFGRLFIANPDLPYRIKEGAPYNPPDRATFYTHGAEGYVDYPFASDIPDIISAA</sequence>
<dbReference type="Proteomes" id="UP000030669">
    <property type="component" value="Unassembled WGS sequence"/>
</dbReference>
<dbReference type="InterPro" id="IPR001155">
    <property type="entry name" value="OxRdtase_FMN_N"/>
</dbReference>
<dbReference type="InterPro" id="IPR045247">
    <property type="entry name" value="Oye-like"/>
</dbReference>
<dbReference type="GO" id="GO:0003959">
    <property type="term" value="F:NADPH dehydrogenase activity"/>
    <property type="evidence" value="ECO:0007669"/>
    <property type="project" value="TreeGrafter"/>
</dbReference>
<dbReference type="EMBL" id="KB469311">
    <property type="protein sequence ID" value="EPQ51340.1"/>
    <property type="molecule type" value="Genomic_DNA"/>
</dbReference>
<reference evidence="2 3" key="1">
    <citation type="journal article" date="2012" name="Science">
        <title>The Paleozoic origin of enzymatic lignin decomposition reconstructed from 31 fungal genomes.</title>
        <authorList>
            <person name="Floudas D."/>
            <person name="Binder M."/>
            <person name="Riley R."/>
            <person name="Barry K."/>
            <person name="Blanchette R.A."/>
            <person name="Henrissat B."/>
            <person name="Martinez A.T."/>
            <person name="Otillar R."/>
            <person name="Spatafora J.W."/>
            <person name="Yadav J.S."/>
            <person name="Aerts A."/>
            <person name="Benoit I."/>
            <person name="Boyd A."/>
            <person name="Carlson A."/>
            <person name="Copeland A."/>
            <person name="Coutinho P.M."/>
            <person name="de Vries R.P."/>
            <person name="Ferreira P."/>
            <person name="Findley K."/>
            <person name="Foster B."/>
            <person name="Gaskell J."/>
            <person name="Glotzer D."/>
            <person name="Gorecki P."/>
            <person name="Heitman J."/>
            <person name="Hesse C."/>
            <person name="Hori C."/>
            <person name="Igarashi K."/>
            <person name="Jurgens J.A."/>
            <person name="Kallen N."/>
            <person name="Kersten P."/>
            <person name="Kohler A."/>
            <person name="Kuees U."/>
            <person name="Kumar T.K.A."/>
            <person name="Kuo A."/>
            <person name="LaButti K."/>
            <person name="Larrondo L.F."/>
            <person name="Lindquist E."/>
            <person name="Ling A."/>
            <person name="Lombard V."/>
            <person name="Lucas S."/>
            <person name="Lundell T."/>
            <person name="Martin R."/>
            <person name="McLaughlin D.J."/>
            <person name="Morgenstern I."/>
            <person name="Morin E."/>
            <person name="Murat C."/>
            <person name="Nagy L.G."/>
            <person name="Nolan M."/>
            <person name="Ohm R.A."/>
            <person name="Patyshakuliyeva A."/>
            <person name="Rokas A."/>
            <person name="Ruiz-Duenas F.J."/>
            <person name="Sabat G."/>
            <person name="Salamov A."/>
            <person name="Samejima M."/>
            <person name="Schmutz J."/>
            <person name="Slot J.C."/>
            <person name="St John F."/>
            <person name="Stenlid J."/>
            <person name="Sun H."/>
            <person name="Sun S."/>
            <person name="Syed K."/>
            <person name="Tsang A."/>
            <person name="Wiebenga A."/>
            <person name="Young D."/>
            <person name="Pisabarro A."/>
            <person name="Eastwood D.C."/>
            <person name="Martin F."/>
            <person name="Cullen D."/>
            <person name="Grigoriev I.V."/>
            <person name="Hibbett D.S."/>
        </authorList>
    </citation>
    <scope>NUCLEOTIDE SEQUENCE [LARGE SCALE GENOMIC DNA]</scope>
    <source>
        <strain evidence="2 3">ATCC 11539</strain>
    </source>
</reference>
<dbReference type="Gene3D" id="3.20.20.70">
    <property type="entry name" value="Aldolase class I"/>
    <property type="match status" value="1"/>
</dbReference>
<gene>
    <name evidence="2" type="ORF">GLOTRDRAFT_49063</name>
</gene>
<dbReference type="InterPro" id="IPR013785">
    <property type="entry name" value="Aldolase_TIM"/>
</dbReference>
<dbReference type="GO" id="GO:0010181">
    <property type="term" value="F:FMN binding"/>
    <property type="evidence" value="ECO:0007669"/>
    <property type="project" value="InterPro"/>
</dbReference>
<evidence type="ECO:0000313" key="3">
    <source>
        <dbReference type="Proteomes" id="UP000030669"/>
    </source>
</evidence>